<evidence type="ECO:0000259" key="2">
    <source>
        <dbReference type="Pfam" id="PF00144"/>
    </source>
</evidence>
<evidence type="ECO:0000313" key="3">
    <source>
        <dbReference type="EMBL" id="MFC3192962.1"/>
    </source>
</evidence>
<dbReference type="RefSeq" id="WP_198538062.1">
    <property type="nucleotide sequence ID" value="NZ_JBHRTS010000001.1"/>
</dbReference>
<dbReference type="Gene3D" id="3.40.710.10">
    <property type="entry name" value="DD-peptidase/beta-lactamase superfamily"/>
    <property type="match status" value="1"/>
</dbReference>
<accession>A0ABV7J734</accession>
<dbReference type="PROSITE" id="PS51257">
    <property type="entry name" value="PROKAR_LIPOPROTEIN"/>
    <property type="match status" value="1"/>
</dbReference>
<dbReference type="PANTHER" id="PTHR46825">
    <property type="entry name" value="D-ALANYL-D-ALANINE-CARBOXYPEPTIDASE/ENDOPEPTIDASE AMPH"/>
    <property type="match status" value="1"/>
</dbReference>
<proteinExistence type="predicted"/>
<evidence type="ECO:0000256" key="1">
    <source>
        <dbReference type="SAM" id="SignalP"/>
    </source>
</evidence>
<sequence>MKRILPGLLVLVMLSACVHSHKPLSYNGMSLTVDGCQSSNTTSAQQAILEHGLRSQVKFADENEPLYSIAEQLTAHQIPALSVAVIDAGRIAWTGIYNSGGSTLNCDSLFQAASLSKPVTLMAVVRMHSEGLIDMDKDIQAYLEHQVLPQGLQTTENPVTFRNLLGHTSGITPGGYEGYAQGEMLPSDVEVLTGAAGVNSPAIEVVAVPNEQLMYSGGAYTLAELALQDVFNDTFSNIMKRWILQPLEMGIADFSQPLPAIKSSQAAQGHDMNGAVVPGGWRNHPEQAAAGLWSNASDLAKFLIEMHHAYQGGGKLFTQRDIELLLNGERHGQAYGFIINRTDTSVAITHFGGNVGYRTGMTIDLVSGDGLVYLTNSDSGGNLGNELLYAASQIYDWQHFKQTTVKRAQVETQVLKGLSGDYTWNQQVDLQVKYDESVKQIALYFPNGDAYQLVPITGEALDFIHAETGVRVAFDPEDGLQSFLLYGQQAVKK</sequence>
<feature type="chain" id="PRO_5046162766" evidence="1">
    <location>
        <begin position="21"/>
        <end position="493"/>
    </location>
</feature>
<dbReference type="Proteomes" id="UP001595533">
    <property type="component" value="Unassembled WGS sequence"/>
</dbReference>
<dbReference type="GO" id="GO:0016787">
    <property type="term" value="F:hydrolase activity"/>
    <property type="evidence" value="ECO:0007669"/>
    <property type="project" value="UniProtKB-KW"/>
</dbReference>
<keyword evidence="4" id="KW-1185">Reference proteome</keyword>
<organism evidence="3 4">
    <name type="scientific">Marinicella sediminis</name>
    <dbReference type="NCBI Taxonomy" id="1792834"/>
    <lineage>
        <taxon>Bacteria</taxon>
        <taxon>Pseudomonadati</taxon>
        <taxon>Pseudomonadota</taxon>
        <taxon>Gammaproteobacteria</taxon>
        <taxon>Lysobacterales</taxon>
        <taxon>Marinicellaceae</taxon>
        <taxon>Marinicella</taxon>
    </lineage>
</organism>
<reference evidence="4" key="1">
    <citation type="journal article" date="2019" name="Int. J. Syst. Evol. Microbiol.">
        <title>The Global Catalogue of Microorganisms (GCM) 10K type strain sequencing project: providing services to taxonomists for standard genome sequencing and annotation.</title>
        <authorList>
            <consortium name="The Broad Institute Genomics Platform"/>
            <consortium name="The Broad Institute Genome Sequencing Center for Infectious Disease"/>
            <person name="Wu L."/>
            <person name="Ma J."/>
        </authorList>
    </citation>
    <scope>NUCLEOTIDE SEQUENCE [LARGE SCALE GENOMIC DNA]</scope>
    <source>
        <strain evidence="4">KCTC 42953</strain>
    </source>
</reference>
<dbReference type="InterPro" id="IPR012338">
    <property type="entry name" value="Beta-lactam/transpept-like"/>
</dbReference>
<evidence type="ECO:0000313" key="4">
    <source>
        <dbReference type="Proteomes" id="UP001595533"/>
    </source>
</evidence>
<gene>
    <name evidence="3" type="ORF">ACFODZ_01785</name>
</gene>
<dbReference type="EMBL" id="JBHRTS010000001">
    <property type="protein sequence ID" value="MFC3192962.1"/>
    <property type="molecule type" value="Genomic_DNA"/>
</dbReference>
<feature type="signal peptide" evidence="1">
    <location>
        <begin position="1"/>
        <end position="20"/>
    </location>
</feature>
<name>A0ABV7J734_9GAMM</name>
<protein>
    <submittedName>
        <fullName evidence="3">Serine hydrolase domain-containing protein</fullName>
        <ecNumber evidence="3">3.-.-.-</ecNumber>
    </submittedName>
</protein>
<dbReference type="PANTHER" id="PTHR46825:SF9">
    <property type="entry name" value="BETA-LACTAMASE-RELATED DOMAIN-CONTAINING PROTEIN"/>
    <property type="match status" value="1"/>
</dbReference>
<keyword evidence="1" id="KW-0732">Signal</keyword>
<dbReference type="InterPro" id="IPR050491">
    <property type="entry name" value="AmpC-like"/>
</dbReference>
<dbReference type="SUPFAM" id="SSF56601">
    <property type="entry name" value="beta-lactamase/transpeptidase-like"/>
    <property type="match status" value="1"/>
</dbReference>
<comment type="caution">
    <text evidence="3">The sequence shown here is derived from an EMBL/GenBank/DDBJ whole genome shotgun (WGS) entry which is preliminary data.</text>
</comment>
<feature type="domain" description="Beta-lactamase-related" evidence="2">
    <location>
        <begin position="70"/>
        <end position="384"/>
    </location>
</feature>
<dbReference type="EC" id="3.-.-.-" evidence="3"/>
<dbReference type="InterPro" id="IPR001466">
    <property type="entry name" value="Beta-lactam-related"/>
</dbReference>
<dbReference type="Pfam" id="PF00144">
    <property type="entry name" value="Beta-lactamase"/>
    <property type="match status" value="1"/>
</dbReference>
<keyword evidence="3" id="KW-0378">Hydrolase</keyword>